<dbReference type="CDD" id="cd03193">
    <property type="entry name" value="GST_C_Metaxin"/>
    <property type="match status" value="1"/>
</dbReference>
<dbReference type="AlphaFoldDB" id="A0A1V6SKA5"/>
<feature type="domain" description="Metaxin glutathione S-transferase" evidence="2">
    <location>
        <begin position="222"/>
        <end position="285"/>
    </location>
</feature>
<dbReference type="InterPro" id="IPR033468">
    <property type="entry name" value="Metaxin_GST"/>
</dbReference>
<dbReference type="EMBL" id="MLKD01000035">
    <property type="protein sequence ID" value="OQE14462.1"/>
    <property type="molecule type" value="Genomic_DNA"/>
</dbReference>
<dbReference type="PANTHER" id="PTHR12289">
    <property type="entry name" value="METAXIN RELATED"/>
    <property type="match status" value="1"/>
</dbReference>
<organism evidence="4 5">
    <name type="scientific">Penicillium steckii</name>
    <dbReference type="NCBI Taxonomy" id="303698"/>
    <lineage>
        <taxon>Eukaryota</taxon>
        <taxon>Fungi</taxon>
        <taxon>Dikarya</taxon>
        <taxon>Ascomycota</taxon>
        <taxon>Pezizomycotina</taxon>
        <taxon>Eurotiomycetes</taxon>
        <taxon>Eurotiomycetidae</taxon>
        <taxon>Eurotiales</taxon>
        <taxon>Aspergillaceae</taxon>
        <taxon>Penicillium</taxon>
    </lineage>
</organism>
<evidence type="ECO:0000256" key="1">
    <source>
        <dbReference type="SAM" id="MobiDB-lite"/>
    </source>
</evidence>
<dbReference type="Pfam" id="PF17172">
    <property type="entry name" value="GST_N_4"/>
    <property type="match status" value="1"/>
</dbReference>
<dbReference type="GO" id="GO:0007005">
    <property type="term" value="P:mitochondrion organization"/>
    <property type="evidence" value="ECO:0007669"/>
    <property type="project" value="TreeGrafter"/>
</dbReference>
<dbReference type="InterPro" id="IPR012336">
    <property type="entry name" value="Thioredoxin-like_fold"/>
</dbReference>
<gene>
    <name evidence="4" type="ORF">PENSTE_c035G04883</name>
</gene>
<dbReference type="GO" id="GO:0001401">
    <property type="term" value="C:SAM complex"/>
    <property type="evidence" value="ECO:0007669"/>
    <property type="project" value="TreeGrafter"/>
</dbReference>
<dbReference type="InterPro" id="IPR050931">
    <property type="entry name" value="Mito_Protein_Transport_Metaxin"/>
</dbReference>
<keyword evidence="5" id="KW-1185">Reference proteome</keyword>
<feature type="region of interest" description="Disordered" evidence="1">
    <location>
        <begin position="1"/>
        <end position="22"/>
    </location>
</feature>
<dbReference type="STRING" id="303698.A0A1V6SKA5"/>
<dbReference type="PANTHER" id="PTHR12289:SF44">
    <property type="entry name" value="OUTER MEMBRANE PROTEIN (SAM35), PUTATIVE (AFU_ORTHOLOGUE AFUA_1G13180)-RELATED"/>
    <property type="match status" value="1"/>
</dbReference>
<dbReference type="OrthoDB" id="198787at2759"/>
<proteinExistence type="predicted"/>
<name>A0A1V6SKA5_9EURO</name>
<dbReference type="Pfam" id="PF17171">
    <property type="entry name" value="GST_C_6"/>
    <property type="match status" value="1"/>
</dbReference>
<dbReference type="Pfam" id="PF10806">
    <property type="entry name" value="SAM35"/>
    <property type="match status" value="1"/>
</dbReference>
<evidence type="ECO:0008006" key="6">
    <source>
        <dbReference type="Google" id="ProtNLM"/>
    </source>
</evidence>
<evidence type="ECO:0000313" key="5">
    <source>
        <dbReference type="Proteomes" id="UP000191285"/>
    </source>
</evidence>
<evidence type="ECO:0000259" key="2">
    <source>
        <dbReference type="Pfam" id="PF17171"/>
    </source>
</evidence>
<reference evidence="5" key="1">
    <citation type="journal article" date="2017" name="Nat. Microbiol.">
        <title>Global analysis of biosynthetic gene clusters reveals vast potential of secondary metabolite production in Penicillium species.</title>
        <authorList>
            <person name="Nielsen J.C."/>
            <person name="Grijseels S."/>
            <person name="Prigent S."/>
            <person name="Ji B."/>
            <person name="Dainat J."/>
            <person name="Nielsen K.F."/>
            <person name="Frisvad J.C."/>
            <person name="Workman M."/>
            <person name="Nielsen J."/>
        </authorList>
    </citation>
    <scope>NUCLEOTIDE SEQUENCE [LARGE SCALE GENOMIC DNA]</scope>
    <source>
        <strain evidence="5">IBT 24891</strain>
    </source>
</reference>
<evidence type="ECO:0000259" key="3">
    <source>
        <dbReference type="Pfam" id="PF17172"/>
    </source>
</evidence>
<accession>A0A1V6SKA5</accession>
<comment type="caution">
    <text evidence="4">The sequence shown here is derived from an EMBL/GenBank/DDBJ whole genome shotgun (WGS) entry which is preliminary data.</text>
</comment>
<sequence length="291" mass="32836">MPPKASEGPEQPSTASSFFTVPPPIKKLFDKFPLATYPANDLPQRSPSRRQGNQLFVFSDAAAARKGRPSFNPQCLKWQAYLKFVGIDFEVTPSNNHASPTGILPFLIPSQPIEVANAIPSHKLQKWAIEQVHCEEEQQLNLRFEVYASLLDSRVRNAWLYMLYLDAQNFDAVARRLYVDPATSNTLVRTTLALQLQQAARDELLKTSRYIDVAELESDAGNAFEALSALLGDDDHFFGRPNPGLFDASVFAYTHLILDESLGWKQNRLAQLLRGHPNLVQHREKLLRFFA</sequence>
<dbReference type="Proteomes" id="UP000191285">
    <property type="component" value="Unassembled WGS sequence"/>
</dbReference>
<dbReference type="CDD" id="cd03078">
    <property type="entry name" value="GST_N_Metaxin1_like"/>
    <property type="match status" value="1"/>
</dbReference>
<feature type="domain" description="Thioredoxin-like fold" evidence="3">
    <location>
        <begin position="73"/>
        <end position="169"/>
    </location>
</feature>
<protein>
    <recommendedName>
        <fullName evidence="6">Mitochondrial outer membrane protein (Sam35)</fullName>
    </recommendedName>
</protein>
<evidence type="ECO:0000313" key="4">
    <source>
        <dbReference type="EMBL" id="OQE14462.1"/>
    </source>
</evidence>
<dbReference type="InterPro" id="IPR021211">
    <property type="entry name" value="SAM35"/>
</dbReference>